<dbReference type="EMBL" id="JAWDGP010007252">
    <property type="protein sequence ID" value="KAK3727195.1"/>
    <property type="molecule type" value="Genomic_DNA"/>
</dbReference>
<dbReference type="Proteomes" id="UP001283361">
    <property type="component" value="Unassembled WGS sequence"/>
</dbReference>
<sequence length="284" mass="31853">MERAYRDKDWEVEKEEKIGKRKPNSRYVVVSFNATKFSVKSFAGAILKYKIYIFLCGVCVTFRAVIIRSRAAGIFDLHLINNTKNTPSVGLQLCKDLGYDGLAVLSSPEAYKLALEITAPFRDYNGFHLQNFAGGLTQIDFQLVFQDNLRGLRWADGGMVADDTPWADPPPVVSETKPFGRMKGDGTLLMTKNIFQSYSLCGRHYRKEAFGKTLFGKKPDGQTSYISQKKTTSFMRCVGTCSTTSRCRAAEYNLNISTCTMFGSSMFSGFSQNEATNTFIRDGY</sequence>
<name>A0AAE0Y041_9GAST</name>
<reference evidence="2" key="1">
    <citation type="journal article" date="2023" name="G3 (Bethesda)">
        <title>A reference genome for the long-term kleptoplast-retaining sea slug Elysia crispata morphotype clarki.</title>
        <authorList>
            <person name="Eastman K.E."/>
            <person name="Pendleton A.L."/>
            <person name="Shaikh M.A."/>
            <person name="Suttiyut T."/>
            <person name="Ogas R."/>
            <person name="Tomko P."/>
            <person name="Gavelis G."/>
            <person name="Widhalm J.R."/>
            <person name="Wisecaver J.H."/>
        </authorList>
    </citation>
    <scope>NUCLEOTIDE SEQUENCE</scope>
    <source>
        <strain evidence="2">ECLA1</strain>
    </source>
</reference>
<dbReference type="InterPro" id="IPR003609">
    <property type="entry name" value="Pan_app"/>
</dbReference>
<protein>
    <recommendedName>
        <fullName evidence="1">Apple domain-containing protein</fullName>
    </recommendedName>
</protein>
<comment type="caution">
    <text evidence="2">The sequence shown here is derived from an EMBL/GenBank/DDBJ whole genome shotgun (WGS) entry which is preliminary data.</text>
</comment>
<accession>A0AAE0Y041</accession>
<organism evidence="2 3">
    <name type="scientific">Elysia crispata</name>
    <name type="common">lettuce slug</name>
    <dbReference type="NCBI Taxonomy" id="231223"/>
    <lineage>
        <taxon>Eukaryota</taxon>
        <taxon>Metazoa</taxon>
        <taxon>Spiralia</taxon>
        <taxon>Lophotrochozoa</taxon>
        <taxon>Mollusca</taxon>
        <taxon>Gastropoda</taxon>
        <taxon>Heterobranchia</taxon>
        <taxon>Euthyneura</taxon>
        <taxon>Panpulmonata</taxon>
        <taxon>Sacoglossa</taxon>
        <taxon>Placobranchoidea</taxon>
        <taxon>Plakobranchidae</taxon>
        <taxon>Elysia</taxon>
    </lineage>
</organism>
<keyword evidence="3" id="KW-1185">Reference proteome</keyword>
<evidence type="ECO:0000313" key="3">
    <source>
        <dbReference type="Proteomes" id="UP001283361"/>
    </source>
</evidence>
<dbReference type="Pfam" id="PF00024">
    <property type="entry name" value="PAN_1"/>
    <property type="match status" value="1"/>
</dbReference>
<gene>
    <name evidence="2" type="ORF">RRG08_047488</name>
</gene>
<evidence type="ECO:0000259" key="1">
    <source>
        <dbReference type="Pfam" id="PF00024"/>
    </source>
</evidence>
<feature type="domain" description="Apple" evidence="1">
    <location>
        <begin position="225"/>
        <end position="268"/>
    </location>
</feature>
<evidence type="ECO:0000313" key="2">
    <source>
        <dbReference type="EMBL" id="KAK3727195.1"/>
    </source>
</evidence>
<dbReference type="AlphaFoldDB" id="A0AAE0Y041"/>
<proteinExistence type="predicted"/>